<gene>
    <name evidence="2" type="ORF">H9830_06210</name>
</gene>
<dbReference type="EMBL" id="DXDC01000179">
    <property type="protein sequence ID" value="HIY65855.1"/>
    <property type="molecule type" value="Genomic_DNA"/>
</dbReference>
<name>A0A9D2C9X9_9MICO</name>
<evidence type="ECO:0000259" key="1">
    <source>
        <dbReference type="Pfam" id="PF08751"/>
    </source>
</evidence>
<feature type="domain" description="TrwC relaxase" evidence="1">
    <location>
        <begin position="11"/>
        <end position="176"/>
    </location>
</feature>
<evidence type="ECO:0000313" key="3">
    <source>
        <dbReference type="Proteomes" id="UP000824005"/>
    </source>
</evidence>
<accession>A0A9D2C9X9</accession>
<reference evidence="2" key="2">
    <citation type="submission" date="2021-04" db="EMBL/GenBank/DDBJ databases">
        <authorList>
            <person name="Gilroy R."/>
        </authorList>
    </citation>
    <scope>NUCLEOTIDE SEQUENCE</scope>
    <source>
        <strain evidence="2">ChiGjej1B1-98</strain>
    </source>
</reference>
<comment type="caution">
    <text evidence="2">The sequence shown here is derived from an EMBL/GenBank/DDBJ whole genome shotgun (WGS) entry which is preliminary data.</text>
</comment>
<dbReference type="SUPFAM" id="SSF55464">
    <property type="entry name" value="Origin of replication-binding domain, RBD-like"/>
    <property type="match status" value="1"/>
</dbReference>
<dbReference type="Proteomes" id="UP000824005">
    <property type="component" value="Unassembled WGS sequence"/>
</dbReference>
<feature type="non-terminal residue" evidence="2">
    <location>
        <position position="177"/>
    </location>
</feature>
<dbReference type="Pfam" id="PF08751">
    <property type="entry name" value="TrwC"/>
    <property type="match status" value="1"/>
</dbReference>
<protein>
    <submittedName>
        <fullName evidence="2">Relaxase domain-containing protein</fullName>
    </submittedName>
</protein>
<dbReference type="InterPro" id="IPR014862">
    <property type="entry name" value="TrwC"/>
</dbReference>
<sequence length="177" mass="19122">MVMTIRVMSSGRGYEYLLKSVVVGDGDREISSPLTRYYTETGNPPGTWVGTGLMSLDDGRSPALTEGDTVTEEHLARLLGDGIHPVTGEKLGKRFPSLQPPRERIAARIARLDPDLRGDARAETAQRIREEEVAKKPRTAVAGFDLTFSPPKSVSAIWGVAEAGTQALIAQAHHAAM</sequence>
<evidence type="ECO:0000313" key="2">
    <source>
        <dbReference type="EMBL" id="HIY65855.1"/>
    </source>
</evidence>
<organism evidence="2 3">
    <name type="scientific">Candidatus Agrococcus pullicola</name>
    <dbReference type="NCBI Taxonomy" id="2838429"/>
    <lineage>
        <taxon>Bacteria</taxon>
        <taxon>Bacillati</taxon>
        <taxon>Actinomycetota</taxon>
        <taxon>Actinomycetes</taxon>
        <taxon>Micrococcales</taxon>
        <taxon>Microbacteriaceae</taxon>
        <taxon>Agrococcus</taxon>
    </lineage>
</organism>
<dbReference type="AlphaFoldDB" id="A0A9D2C9X9"/>
<proteinExistence type="predicted"/>
<reference evidence="2" key="1">
    <citation type="journal article" date="2021" name="PeerJ">
        <title>Extensive microbial diversity within the chicken gut microbiome revealed by metagenomics and culture.</title>
        <authorList>
            <person name="Gilroy R."/>
            <person name="Ravi A."/>
            <person name="Getino M."/>
            <person name="Pursley I."/>
            <person name="Horton D.L."/>
            <person name="Alikhan N.F."/>
            <person name="Baker D."/>
            <person name="Gharbi K."/>
            <person name="Hall N."/>
            <person name="Watson M."/>
            <person name="Adriaenssens E.M."/>
            <person name="Foster-Nyarko E."/>
            <person name="Jarju S."/>
            <person name="Secka A."/>
            <person name="Antonio M."/>
            <person name="Oren A."/>
            <person name="Chaudhuri R.R."/>
            <person name="La Ragione R."/>
            <person name="Hildebrand F."/>
            <person name="Pallen M.J."/>
        </authorList>
    </citation>
    <scope>NUCLEOTIDE SEQUENCE</scope>
    <source>
        <strain evidence="2">ChiGjej1B1-98</strain>
    </source>
</reference>